<gene>
    <name evidence="3" type="ordered locus">CLDAP_38330</name>
</gene>
<evidence type="ECO:0000256" key="1">
    <source>
        <dbReference type="SAM" id="MobiDB-lite"/>
    </source>
</evidence>
<dbReference type="PANTHER" id="PTHR15124">
    <property type="entry name" value="SELENOPROTEIN W"/>
    <property type="match status" value="1"/>
</dbReference>
<dbReference type="Proteomes" id="UP000007880">
    <property type="component" value="Chromosome"/>
</dbReference>
<keyword evidence="4" id="KW-1185">Reference proteome</keyword>
<feature type="compositionally biased region" description="Low complexity" evidence="1">
    <location>
        <begin position="250"/>
        <end position="264"/>
    </location>
</feature>
<dbReference type="InterPro" id="IPR051441">
    <property type="entry name" value="SelW_related"/>
</dbReference>
<dbReference type="KEGG" id="cap:CLDAP_38330"/>
<reference evidence="3 4" key="1">
    <citation type="submission" date="2012-02" db="EMBL/GenBank/DDBJ databases">
        <title>Complete genome sequence of Caldilinea aerophila DSM 14535 (= NBRC 102666).</title>
        <authorList>
            <person name="Oguchi A."/>
            <person name="Hosoyama A."/>
            <person name="Sekine M."/>
            <person name="Fukai R."/>
            <person name="Kato Y."/>
            <person name="Nakamura S."/>
            <person name="Hanada S."/>
            <person name="Yamazaki S."/>
            <person name="Fujita N."/>
        </authorList>
    </citation>
    <scope>NUCLEOTIDE SEQUENCE [LARGE SCALE GENOMIC DNA]</scope>
    <source>
        <strain evidence="4">DSM 14535 / JCM 11387 / NBRC 104270 / STL-6-O1</strain>
    </source>
</reference>
<evidence type="ECO:0000256" key="2">
    <source>
        <dbReference type="SAM" id="SignalP"/>
    </source>
</evidence>
<keyword evidence="2" id="KW-0732">Signal</keyword>
<protein>
    <submittedName>
        <fullName evidence="3">Uncharacterized protein</fullName>
    </submittedName>
</protein>
<feature type="signal peptide" evidence="2">
    <location>
        <begin position="1"/>
        <end position="21"/>
    </location>
</feature>
<organism evidence="3 4">
    <name type="scientific">Caldilinea aerophila (strain DSM 14535 / JCM 11387 / NBRC 104270 / STL-6-O1)</name>
    <dbReference type="NCBI Taxonomy" id="926550"/>
    <lineage>
        <taxon>Bacteria</taxon>
        <taxon>Bacillati</taxon>
        <taxon>Chloroflexota</taxon>
        <taxon>Caldilineae</taxon>
        <taxon>Caldilineales</taxon>
        <taxon>Caldilineaceae</taxon>
        <taxon>Caldilinea</taxon>
    </lineage>
</organism>
<proteinExistence type="predicted"/>
<evidence type="ECO:0000313" key="4">
    <source>
        <dbReference type="Proteomes" id="UP000007880"/>
    </source>
</evidence>
<dbReference type="HOGENOM" id="CLU_460562_0_0_0"/>
<feature type="region of interest" description="Disordered" evidence="1">
    <location>
        <begin position="239"/>
        <end position="398"/>
    </location>
</feature>
<name>I0I9D5_CALAS</name>
<dbReference type="PANTHER" id="PTHR15124:SF27">
    <property type="entry name" value="MIGRATION AND INVASION ENHANCER 1"/>
    <property type="match status" value="1"/>
</dbReference>
<feature type="compositionally biased region" description="Low complexity" evidence="1">
    <location>
        <begin position="274"/>
        <end position="388"/>
    </location>
</feature>
<dbReference type="STRING" id="926550.CLDAP_38330"/>
<sequence>MGGGLLLLFALLLFFSATTRAQQGPPSTPDFVHIFFDKEWVGSAGPPAGSGNFQITAAANWIDGNGSPQSSTATCQYVGANLTCNYQTTVVYQGVPLSGTGLVVAYGQSYTVSESGLPAGWQPAAGIGTFTAAYGEYCNFSFEEGPPTNPDDDCEHVVVNIPTGALTSVCLNDERVWTATVSQSGTYIAEFIQNGNVVASQTLNLTANTPQTFTYSGDATLLDAVRLTLNGYTVAVNNGPFQSCTPTPTPTNTPTQTPTFTPTPTNTPTPTPTNTPTQTPTNTPTQTPTNTPTQTPTNTPTQTPTNTPTQTPTPTPTGTLTQTPTFTPTPTNTPTQTPTPTGTLTQTPTFTPTPTNTPTQTPTPTGTLTQTPTFTPTPTNTPTATPTFTPTPPETPTLEVRLTPRCTEEGLVWEITASQSGVYQIQLISDGTVIETLVQTLTANTPQTFAFEGDSTTPNVVRVIYQDVEVLTQEGPEPCVSGLSVALARVCTANGYEWTVVTNRSGDYVVQLVSGNVVIESINLTLTAFVDEQFIFQNDPTSPRVIRLLYQGNVYLEEPGPATACVPTALPPSEEPDLPVMNHFIYLPSVQR</sequence>
<accession>I0I9D5</accession>
<evidence type="ECO:0000313" key="3">
    <source>
        <dbReference type="EMBL" id="BAM01873.1"/>
    </source>
</evidence>
<dbReference type="EMBL" id="AP012337">
    <property type="protein sequence ID" value="BAM01873.1"/>
    <property type="molecule type" value="Genomic_DNA"/>
</dbReference>
<dbReference type="eggNOG" id="COG3266">
    <property type="taxonomic scope" value="Bacteria"/>
</dbReference>
<feature type="chain" id="PRO_5003628973" evidence="2">
    <location>
        <begin position="22"/>
        <end position="592"/>
    </location>
</feature>
<dbReference type="AlphaFoldDB" id="I0I9D5"/>